<accession>A0ABS5KR60</accession>
<dbReference type="InterPro" id="IPR016039">
    <property type="entry name" value="Thiolase-like"/>
</dbReference>
<comment type="caution">
    <text evidence="11">The sequence shown here is derived from an EMBL/GenBank/DDBJ whole genome shotgun (WGS) entry which is preliminary data.</text>
</comment>
<dbReference type="SMART" id="SM01294">
    <property type="entry name" value="PKS_PP_betabranch"/>
    <property type="match status" value="1"/>
</dbReference>
<dbReference type="SUPFAM" id="SSF53901">
    <property type="entry name" value="Thiolase-like"/>
    <property type="match status" value="1"/>
</dbReference>
<proteinExistence type="predicted"/>
<evidence type="ECO:0000256" key="3">
    <source>
        <dbReference type="ARBA" id="ARBA00022553"/>
    </source>
</evidence>
<keyword evidence="4" id="KW-0808">Transferase</keyword>
<dbReference type="InterPro" id="IPR015422">
    <property type="entry name" value="PyrdxlP-dep_Trfase_small"/>
</dbReference>
<keyword evidence="11" id="KW-0032">Aminotransferase</keyword>
<evidence type="ECO:0000256" key="4">
    <source>
        <dbReference type="ARBA" id="ARBA00022679"/>
    </source>
</evidence>
<dbReference type="InterPro" id="IPR020806">
    <property type="entry name" value="PKS_PP-bd"/>
</dbReference>
<feature type="compositionally biased region" description="Low complexity" evidence="8">
    <location>
        <begin position="2225"/>
        <end position="2239"/>
    </location>
</feature>
<dbReference type="CDD" id="cd06454">
    <property type="entry name" value="KBL_like"/>
    <property type="match status" value="1"/>
</dbReference>
<feature type="compositionally biased region" description="Basic and acidic residues" evidence="8">
    <location>
        <begin position="773"/>
        <end position="785"/>
    </location>
</feature>
<dbReference type="SMART" id="SM00822">
    <property type="entry name" value="PKS_KR"/>
    <property type="match status" value="1"/>
</dbReference>
<dbReference type="PANTHER" id="PTHR43775">
    <property type="entry name" value="FATTY ACID SYNTHASE"/>
    <property type="match status" value="1"/>
</dbReference>
<dbReference type="Proteomes" id="UP000730482">
    <property type="component" value="Unassembled WGS sequence"/>
</dbReference>
<dbReference type="Gene3D" id="3.90.1150.10">
    <property type="entry name" value="Aspartate Aminotransferase, domain 1"/>
    <property type="match status" value="1"/>
</dbReference>
<dbReference type="SMART" id="SM00825">
    <property type="entry name" value="PKS_KS"/>
    <property type="match status" value="1"/>
</dbReference>
<sequence length="2575" mass="275923">MTDPRREAATVAALLQHHAHQRPDALAYRFITGVDGTSEEVTYRQLQARVRATAARLQAEQLRGKPVLLLHPPGLDYITGFLACMYAGAIAVPAYPPDAARFGQTLPRLAAIGRDAKATHALTSGPLSSLAHDRHAELAELGLGDLRWMSTDDTAGLTGTDWKEPRTTTDSLALLQYTSGSTSQPKGVMVSHANLLHNLRAINRRLGHDRDSALALWLPPYHDMGLIGGILTALYGGIPLHSMAPMTFVRRPLLWLETIAATGADTGISPNFGFEHCLRMIRPEQRDRLDLSRWRLALNGAEPVRARTLERFAEFFAPCGFDRRAFMPCYGLAEATLLVSATLPGQGADASAFDSAALEQGSARPAFPGTARTTELVGCGGSAEEVSVAVVDPATGRRRPEGGIGEIWVGGPGVARGYWRRPEATVETFRAVIDGEPGRTYLRTGDLGFLGPHGLYVSGRSKDVVVLQGRNYYPPDLEQTVERVGEGIRTNASAAFGVELDGAEELVVVCEVEHRPDDGGAALLAAVRAALAAEHEVSPHAVVLLKRSTVHRTTSGKIQRGACRDDYVQLRLQALAASVLSSARTAPTGSGDRRRPMDRREVEVAVGSVLGSLTGTAQIAGRRLADLGLDYPGLLRAVALLQERLGVPVPIGELLTCPDVDTLVALLLGGEPPTKRLTLRSTASTDADSAQAPRPLAALDIERWLIERIAARLGLAPDTVDAHAPFTALGLDSKQSVAVSQELGTHLGREITASLVFDHPTIRAVADALGTDPEPRQTGDHRRPNSETQAAAWAGPQAEPVAVVGIACRLPGAPDVESYWKLLLDGRCAIGEVPRERWDPETVPGTSGVGGFLDRIDEFDARFFGISAREASRMDPQQRLLLETAWTAVEDAGMAPGSLAGTRTGVFVGISSHDYYQLQMGDTSAADMHAAIGNAQSVAANRISYVLDLHGPSIAVDTACSSSLVAVHAACRSLRETECSLALVGGVNLMLTPQLTAAFTQAGMLSGEGVCRTFDDAADGYVRGEGVAVVCLKPLSAALADGDRIHAVIKGSAVGHGGRANGLTAPRGSAQRDVIDRALAEAGLRGHDVDYVESHGTGTPLGDPIEWAALAAVYGRDSKAGEPCLVGSVKSSIGHLEAAAGLAGLIKAALVVREGQVPAQVNFTVPNRHLAAAGTGLLIASRRQALPVGRPLRAAVSSFGFGGTNSHIVLEAAPEPLQRTDPIPRPLDALCLSARTEQALADVARNYRTHLVTHPRVQLADLCHAANTGRTHLVHRAVITAATTEALDRELAALAAGEPSRAVLRGEVPPETPKLAFLFSGQGTQYPGMARALAESHPAVAESLERSDAVLRPLLGTSLHDLLSDPAADRLRQTRYCQPALVAVELALFDLWSSVGVRPAAVLGHSVGAYAAACAGGVLSQADALTLIAARAAAMDAQPGRGAMVACSGDAEVIRSLAASHPRVAVAAVNSPTRLVLSGPADDIEALTVSLGRAGVAARPLQVSHAFHSSMMNGAADAVRRAAGSVRHHAPRLPWISDLTGQRVDQLSDRYWVDHMLSTVRFGDGLGALNELGCTGFVEIGPHPALLSLVQTDGEADRALRLPTIRRGGADWDTFLQSLARLHCAGGEVDWAGLDRPHGRVRVPVPRTVFHRQSYWRQIAPSNRPGPNPVPATPPEGSAVDAPRRESAVHTQAWTEDVVPLDAVVTSDVIRYVGRVSGFPDHQVPLDARLGPDLGFDSLMKQELEQRIAQKYAHRLPELRRSLPEDPTVRDLVRLLGVSGSPVPRPEPAVPTFVPAVPVPAPAARLAPDTPVKRERVVEEWAEYHEIQQRLRRIEAAGANAYGRVHEGFNTGRIELGGRSVINFSAFNYLALSSHPRLLAAAKAAVDKYGTSSSATPLLCGETPLHHELDAEIASFLGTEAAIVFAGGHATNVATVGHLFGPEDLILHDEWIHDSTVRGAMLSGARRRPFPHNDWAALDRMLAAMRGEFRRAVVVIEGAYSQDGDIPDLPRFIEVKKRHEAMLMVDEAHSIGVLGPTGRGIGEHFDVDRRDVDLWMGTLSKALGSLGGYIAARGPLIELMKFTTPLFIFSTGISPANAAAALEAFRVIRDEPERVARLRELSEYFRQQARDRGFDIGVSRASAVIPVITGSWDRAMAVSHRLLERGVNVMPIGYPAVAKDQARLRFFVNVDHREQDLEHALDLLQEETQPQPRDQSRADGERYRPGSAARPARTRPSAPGAAEVLVAGASGFIGGHLTRRLVEQGRQVRVLVRADSDRSVFDGLPVQAEVGSLANVESLRRATAGVRQVFNCTGMSADWGPWQQFQQTNVEGVRNLMEAADHAGTVERFVHLSTTDVYGYPKRPCDEGTVLNDIGLPYNRSKVLGETVVRESAQHTGVPLTVIRPVSVYGPRSKDFVVELANLLLQKQMVYIRHGDVPAGLLYVENLADAMIAACDAPVAAGRAYNLRDAELTTWHDYMEALAQGLGVPAPKLSLPAGVATGVATVSERIWGTLRIKSRPVLTRHAVNLFARDQSYPIDRARDDFGFKSEVDFAEGMRRTIAWLDSDDGRRLVKH</sequence>
<dbReference type="PROSITE" id="PS00455">
    <property type="entry name" value="AMP_BINDING"/>
    <property type="match status" value="1"/>
</dbReference>
<keyword evidence="6" id="KW-0663">Pyridoxal phosphate</keyword>
<dbReference type="InterPro" id="IPR015421">
    <property type="entry name" value="PyrdxlP-dep_Trfase_major"/>
</dbReference>
<dbReference type="EMBL" id="JAAFYZ010000050">
    <property type="protein sequence ID" value="MBS2548527.1"/>
    <property type="molecule type" value="Genomic_DNA"/>
</dbReference>
<dbReference type="CDD" id="cd05931">
    <property type="entry name" value="FAAL"/>
    <property type="match status" value="1"/>
</dbReference>
<keyword evidence="2" id="KW-0596">Phosphopantetheine</keyword>
<dbReference type="InterPro" id="IPR014031">
    <property type="entry name" value="Ketoacyl_synth_C"/>
</dbReference>
<dbReference type="SUPFAM" id="SSF47336">
    <property type="entry name" value="ACP-like"/>
    <property type="match status" value="3"/>
</dbReference>
<evidence type="ECO:0000256" key="2">
    <source>
        <dbReference type="ARBA" id="ARBA00022450"/>
    </source>
</evidence>
<feature type="region of interest" description="Disordered" evidence="8">
    <location>
        <begin position="1660"/>
        <end position="1681"/>
    </location>
</feature>
<dbReference type="Pfam" id="PF01370">
    <property type="entry name" value="Epimerase"/>
    <property type="match status" value="1"/>
</dbReference>
<feature type="domain" description="Carrier" evidence="9">
    <location>
        <begin position="696"/>
        <end position="773"/>
    </location>
</feature>
<dbReference type="PROSITE" id="PS00599">
    <property type="entry name" value="AA_TRANSFER_CLASS_2"/>
    <property type="match status" value="1"/>
</dbReference>
<dbReference type="SUPFAM" id="SSF53383">
    <property type="entry name" value="PLP-dependent transferases"/>
    <property type="match status" value="1"/>
</dbReference>
<dbReference type="InterPro" id="IPR018201">
    <property type="entry name" value="Ketoacyl_synth_AS"/>
</dbReference>
<evidence type="ECO:0000259" key="9">
    <source>
        <dbReference type="PROSITE" id="PS50075"/>
    </source>
</evidence>
<dbReference type="InterPro" id="IPR014043">
    <property type="entry name" value="Acyl_transferase_dom"/>
</dbReference>
<dbReference type="Gene3D" id="3.40.640.10">
    <property type="entry name" value="Type I PLP-dependent aspartate aminotransferase-like (Major domain)"/>
    <property type="match status" value="1"/>
</dbReference>
<protein>
    <submittedName>
        <fullName evidence="11">Aminotransferase class I/II-fold pyridoxal phosphate-dependent enzyme</fullName>
    </submittedName>
</protein>
<dbReference type="InterPro" id="IPR036291">
    <property type="entry name" value="NAD(P)-bd_dom_sf"/>
</dbReference>
<feature type="region of interest" description="Disordered" evidence="8">
    <location>
        <begin position="770"/>
        <end position="794"/>
    </location>
</feature>
<dbReference type="InterPro" id="IPR050091">
    <property type="entry name" value="PKS_NRPS_Biosynth_Enz"/>
</dbReference>
<dbReference type="InterPro" id="IPR042099">
    <property type="entry name" value="ANL_N_sf"/>
</dbReference>
<keyword evidence="12" id="KW-1185">Reference proteome</keyword>
<dbReference type="Gene3D" id="3.40.50.720">
    <property type="entry name" value="NAD(P)-binding Rossmann-like Domain"/>
    <property type="match status" value="1"/>
</dbReference>
<dbReference type="Pfam" id="PF22621">
    <property type="entry name" value="CurL-like_PKS_C"/>
    <property type="match status" value="1"/>
</dbReference>
<gene>
    <name evidence="11" type="ORF">KGQ19_16795</name>
</gene>
<dbReference type="InterPro" id="IPR020845">
    <property type="entry name" value="AMP-binding_CS"/>
</dbReference>
<dbReference type="PROSITE" id="PS52004">
    <property type="entry name" value="KS3_2"/>
    <property type="match status" value="1"/>
</dbReference>
<comment type="cofactor">
    <cofactor evidence="1">
        <name>pyridoxal 5'-phosphate</name>
        <dbReference type="ChEBI" id="CHEBI:597326"/>
    </cofactor>
</comment>
<dbReference type="InterPro" id="IPR020841">
    <property type="entry name" value="PKS_Beta-ketoAc_synthase_dom"/>
</dbReference>
<keyword evidence="7" id="KW-0443">Lipid metabolism</keyword>
<dbReference type="Pfam" id="PF00155">
    <property type="entry name" value="Aminotran_1_2"/>
    <property type="match status" value="1"/>
</dbReference>
<dbReference type="Gene3D" id="3.40.50.12780">
    <property type="entry name" value="N-terminal domain of ligase-like"/>
    <property type="match status" value="1"/>
</dbReference>
<dbReference type="Gene3D" id="3.30.300.30">
    <property type="match status" value="1"/>
</dbReference>
<dbReference type="PROSITE" id="PS50075">
    <property type="entry name" value="CARRIER"/>
    <property type="match status" value="1"/>
</dbReference>
<dbReference type="Gene3D" id="3.30.70.3290">
    <property type="match status" value="1"/>
</dbReference>
<keyword evidence="5" id="KW-0276">Fatty acid metabolism</keyword>
<name>A0ABS5KR60_9ACTN</name>
<dbReference type="InterPro" id="IPR015424">
    <property type="entry name" value="PyrdxlP-dep_Trfase"/>
</dbReference>
<dbReference type="SUPFAM" id="SSF56801">
    <property type="entry name" value="Acetyl-CoA synthetase-like"/>
    <property type="match status" value="1"/>
</dbReference>
<reference evidence="11 12" key="1">
    <citation type="submission" date="2020-02" db="EMBL/GenBank/DDBJ databases">
        <title>Acidophilic actinobacteria isolated from forest soil.</title>
        <authorList>
            <person name="Golinska P."/>
        </authorList>
    </citation>
    <scope>NUCLEOTIDE SEQUENCE [LARGE SCALE GENOMIC DNA]</scope>
    <source>
        <strain evidence="11 12">NL8</strain>
    </source>
</reference>
<organism evidence="11 12">
    <name type="scientific">Catenulispora pinistramenti</name>
    <dbReference type="NCBI Taxonomy" id="2705254"/>
    <lineage>
        <taxon>Bacteria</taxon>
        <taxon>Bacillati</taxon>
        <taxon>Actinomycetota</taxon>
        <taxon>Actinomycetes</taxon>
        <taxon>Catenulisporales</taxon>
        <taxon>Catenulisporaceae</taxon>
        <taxon>Catenulispora</taxon>
    </lineage>
</organism>
<dbReference type="SUPFAM" id="SSF55048">
    <property type="entry name" value="Probable ACP-binding domain of malonyl-CoA ACP transacylase"/>
    <property type="match status" value="1"/>
</dbReference>
<dbReference type="InterPro" id="IPR016036">
    <property type="entry name" value="Malonyl_transacylase_ACP-bd"/>
</dbReference>
<dbReference type="Pfam" id="PF00501">
    <property type="entry name" value="AMP-binding"/>
    <property type="match status" value="1"/>
</dbReference>
<evidence type="ECO:0000256" key="6">
    <source>
        <dbReference type="ARBA" id="ARBA00022898"/>
    </source>
</evidence>
<evidence type="ECO:0000313" key="11">
    <source>
        <dbReference type="EMBL" id="MBS2548527.1"/>
    </source>
</evidence>
<dbReference type="InterPro" id="IPR001917">
    <property type="entry name" value="Aminotrans_II_pyridoxalP_BS"/>
</dbReference>
<dbReference type="InterPro" id="IPR001227">
    <property type="entry name" value="Ac_transferase_dom_sf"/>
</dbReference>
<evidence type="ECO:0000313" key="12">
    <source>
        <dbReference type="Proteomes" id="UP000730482"/>
    </source>
</evidence>
<dbReference type="InterPro" id="IPR036736">
    <property type="entry name" value="ACP-like_sf"/>
</dbReference>
<evidence type="ECO:0000256" key="8">
    <source>
        <dbReference type="SAM" id="MobiDB-lite"/>
    </source>
</evidence>
<evidence type="ECO:0000256" key="7">
    <source>
        <dbReference type="ARBA" id="ARBA00023098"/>
    </source>
</evidence>
<dbReference type="SUPFAM" id="SSF52151">
    <property type="entry name" value="FabD/lysophospholipase-like"/>
    <property type="match status" value="1"/>
</dbReference>
<evidence type="ECO:0000256" key="1">
    <source>
        <dbReference type="ARBA" id="ARBA00001933"/>
    </source>
</evidence>
<dbReference type="Pfam" id="PF00109">
    <property type="entry name" value="ketoacyl-synt"/>
    <property type="match status" value="1"/>
</dbReference>
<dbReference type="PROSITE" id="PS00606">
    <property type="entry name" value="KS3_1"/>
    <property type="match status" value="1"/>
</dbReference>
<dbReference type="PANTHER" id="PTHR43775:SF37">
    <property type="entry name" value="SI:DKEY-61P9.11"/>
    <property type="match status" value="1"/>
</dbReference>
<evidence type="ECO:0000259" key="10">
    <source>
        <dbReference type="PROSITE" id="PS52004"/>
    </source>
</evidence>
<dbReference type="SMART" id="SM00823">
    <property type="entry name" value="PKS_PP"/>
    <property type="match status" value="2"/>
</dbReference>
<keyword evidence="3" id="KW-0597">Phosphoprotein</keyword>
<dbReference type="RefSeq" id="WP_212010105.1">
    <property type="nucleotide sequence ID" value="NZ_JAAFYZ010000050.1"/>
</dbReference>
<evidence type="ECO:0000256" key="5">
    <source>
        <dbReference type="ARBA" id="ARBA00022832"/>
    </source>
</evidence>
<dbReference type="Gene3D" id="1.10.1200.10">
    <property type="entry name" value="ACP-like"/>
    <property type="match status" value="2"/>
</dbReference>
<dbReference type="InterPro" id="IPR025110">
    <property type="entry name" value="AMP-bd_C"/>
</dbReference>
<dbReference type="Pfam" id="PF02801">
    <property type="entry name" value="Ketoacyl-synt_C"/>
    <property type="match status" value="1"/>
</dbReference>
<dbReference type="InterPro" id="IPR009081">
    <property type="entry name" value="PP-bd_ACP"/>
</dbReference>
<dbReference type="SUPFAM" id="SSF51735">
    <property type="entry name" value="NAD(P)-binding Rossmann-fold domains"/>
    <property type="match status" value="1"/>
</dbReference>
<dbReference type="InterPro" id="IPR001509">
    <property type="entry name" value="Epimerase_deHydtase"/>
</dbReference>
<feature type="region of interest" description="Disordered" evidence="8">
    <location>
        <begin position="2202"/>
        <end position="2239"/>
    </location>
</feature>
<dbReference type="Pfam" id="PF00698">
    <property type="entry name" value="Acyl_transf_1"/>
    <property type="match status" value="1"/>
</dbReference>
<feature type="domain" description="Ketosynthase family 3 (KS3)" evidence="10">
    <location>
        <begin position="798"/>
        <end position="1212"/>
    </location>
</feature>
<dbReference type="CDD" id="cd00833">
    <property type="entry name" value="PKS"/>
    <property type="match status" value="1"/>
</dbReference>
<dbReference type="Pfam" id="PF23024">
    <property type="entry name" value="AMP-dom_DIP2-like"/>
    <property type="match status" value="1"/>
</dbReference>
<feature type="compositionally biased region" description="Basic and acidic residues" evidence="8">
    <location>
        <begin position="2214"/>
        <end position="2224"/>
    </location>
</feature>
<dbReference type="InterPro" id="IPR045851">
    <property type="entry name" value="AMP-bd_C_sf"/>
</dbReference>
<dbReference type="Gene3D" id="3.40.47.10">
    <property type="match status" value="1"/>
</dbReference>
<dbReference type="Pfam" id="PF00550">
    <property type="entry name" value="PP-binding"/>
    <property type="match status" value="1"/>
</dbReference>
<dbReference type="InterPro" id="IPR004839">
    <property type="entry name" value="Aminotransferase_I/II_large"/>
</dbReference>
<dbReference type="InterPro" id="IPR057326">
    <property type="entry name" value="KR_dom"/>
</dbReference>
<dbReference type="InterPro" id="IPR016035">
    <property type="entry name" value="Acyl_Trfase/lysoPLipase"/>
</dbReference>
<dbReference type="SMART" id="SM00827">
    <property type="entry name" value="PKS_AT"/>
    <property type="match status" value="1"/>
</dbReference>
<dbReference type="InterPro" id="IPR040097">
    <property type="entry name" value="FAAL/FAAC"/>
</dbReference>
<dbReference type="GO" id="GO:0008483">
    <property type="term" value="F:transaminase activity"/>
    <property type="evidence" value="ECO:0007669"/>
    <property type="project" value="UniProtKB-KW"/>
</dbReference>
<dbReference type="InterPro" id="IPR014030">
    <property type="entry name" value="Ketoacyl_synth_N"/>
</dbReference>
<dbReference type="Gene3D" id="3.40.366.10">
    <property type="entry name" value="Malonyl-Coenzyme A Acyl Carrier Protein, domain 2"/>
    <property type="match status" value="1"/>
</dbReference>
<dbReference type="InterPro" id="IPR000873">
    <property type="entry name" value="AMP-dep_synth/lig_dom"/>
</dbReference>
<feature type="compositionally biased region" description="Pro residues" evidence="8">
    <location>
        <begin position="1664"/>
        <end position="1674"/>
    </location>
</feature>